<gene>
    <name evidence="3" type="ORF">SAMN02982985_02261</name>
</gene>
<dbReference type="Gene3D" id="3.55.50.70">
    <property type="match status" value="1"/>
</dbReference>
<evidence type="ECO:0000313" key="3">
    <source>
        <dbReference type="EMBL" id="SFL98532.1"/>
    </source>
</evidence>
<proteinExistence type="predicted"/>
<dbReference type="Proteomes" id="UP000199470">
    <property type="component" value="Unassembled WGS sequence"/>
</dbReference>
<dbReference type="RefSeq" id="WP_245774202.1">
    <property type="nucleotide sequence ID" value="NZ_FOTW01000010.1"/>
</dbReference>
<dbReference type="InterPro" id="IPR018927">
    <property type="entry name" value="Pilus_synth_Q_C"/>
</dbReference>
<accession>A0A1I4M5K5</accession>
<dbReference type="EMBL" id="FOTW01000010">
    <property type="protein sequence ID" value="SFL98532.1"/>
    <property type="molecule type" value="Genomic_DNA"/>
</dbReference>
<name>A0A1I4M5K5_9BURK</name>
<dbReference type="AlphaFoldDB" id="A0A1I4M5K5"/>
<organism evidence="3 4">
    <name type="scientific">Rugamonas rubra</name>
    <dbReference type="NCBI Taxonomy" id="758825"/>
    <lineage>
        <taxon>Bacteria</taxon>
        <taxon>Pseudomonadati</taxon>
        <taxon>Pseudomonadota</taxon>
        <taxon>Betaproteobacteria</taxon>
        <taxon>Burkholderiales</taxon>
        <taxon>Oxalobacteraceae</taxon>
        <taxon>Telluria group</taxon>
        <taxon>Rugamonas</taxon>
    </lineage>
</organism>
<protein>
    <submittedName>
        <fullName evidence="3">Toxin co-regulated pilus biosynthesis protein Q</fullName>
    </submittedName>
</protein>
<dbReference type="Pfam" id="PF10671">
    <property type="entry name" value="TcpQ"/>
    <property type="match status" value="1"/>
</dbReference>
<keyword evidence="4" id="KW-1185">Reference proteome</keyword>
<feature type="domain" description="Toxin co-regulated pilus biosynthesis protein Q C-terminal" evidence="2">
    <location>
        <begin position="125"/>
        <end position="203"/>
    </location>
</feature>
<evidence type="ECO:0000256" key="1">
    <source>
        <dbReference type="SAM" id="SignalP"/>
    </source>
</evidence>
<sequence length="207" mass="21093">MMDTRSKACSGALLAAHLAGVLMVGVGAPALASQTAAGKPGQAPKPALRYTPPGAAGADDCVDEEDTIAALASGYFTLGAGTPDFAAAPPQAPAAPPPAVAALAEKNIVIVSHSRAAVELDAAPRWEIAPTDRTLNAALARWAAQAGWQLVWELPVDYAVDARTQVSGSFQEAVAMVAKGMEGAEIPLKAIFYAGNKVLRIVPKGAE</sequence>
<evidence type="ECO:0000313" key="4">
    <source>
        <dbReference type="Proteomes" id="UP000199470"/>
    </source>
</evidence>
<feature type="chain" id="PRO_5011704991" evidence="1">
    <location>
        <begin position="33"/>
        <end position="207"/>
    </location>
</feature>
<evidence type="ECO:0000259" key="2">
    <source>
        <dbReference type="Pfam" id="PF10671"/>
    </source>
</evidence>
<feature type="signal peptide" evidence="1">
    <location>
        <begin position="1"/>
        <end position="32"/>
    </location>
</feature>
<dbReference type="STRING" id="758825.SAMN02982985_02261"/>
<keyword evidence="1" id="KW-0732">Signal</keyword>
<reference evidence="3 4" key="1">
    <citation type="submission" date="2016-10" db="EMBL/GenBank/DDBJ databases">
        <authorList>
            <person name="de Groot N.N."/>
        </authorList>
    </citation>
    <scope>NUCLEOTIDE SEQUENCE [LARGE SCALE GENOMIC DNA]</scope>
    <source>
        <strain evidence="3 4">ATCC 43154</strain>
    </source>
</reference>